<dbReference type="GeneID" id="9670404"/>
<evidence type="ECO:0000259" key="1">
    <source>
        <dbReference type="Pfam" id="PF06985"/>
    </source>
</evidence>
<dbReference type="eggNOG" id="ENOG502SKX3">
    <property type="taxonomic scope" value="Eukaryota"/>
</dbReference>
<name>C7ZCG7_FUSV7</name>
<dbReference type="KEGG" id="nhe:NECHADRAFT_77046"/>
<protein>
    <recommendedName>
        <fullName evidence="1">Heterokaryon incompatibility domain-containing protein</fullName>
    </recommendedName>
</protein>
<dbReference type="InParanoid" id="C7ZCG7"/>
<proteinExistence type="predicted"/>
<evidence type="ECO:0000313" key="2">
    <source>
        <dbReference type="EMBL" id="EEU38366.1"/>
    </source>
</evidence>
<dbReference type="RefSeq" id="XP_003044079.1">
    <property type="nucleotide sequence ID" value="XM_003044033.1"/>
</dbReference>
<dbReference type="HOGENOM" id="CLU_003953_5_2_1"/>
<dbReference type="PANTHER" id="PTHR33112">
    <property type="entry name" value="DOMAIN PROTEIN, PUTATIVE-RELATED"/>
    <property type="match status" value="1"/>
</dbReference>
<dbReference type="EMBL" id="GG698918">
    <property type="protein sequence ID" value="EEU38366.1"/>
    <property type="molecule type" value="Genomic_DNA"/>
</dbReference>
<dbReference type="AlphaFoldDB" id="C7ZCG7"/>
<reference evidence="2 3" key="1">
    <citation type="journal article" date="2009" name="PLoS Genet.">
        <title>The genome of Nectria haematococca: contribution of supernumerary chromosomes to gene expansion.</title>
        <authorList>
            <person name="Coleman J.J."/>
            <person name="Rounsley S.D."/>
            <person name="Rodriguez-Carres M."/>
            <person name="Kuo A."/>
            <person name="Wasmann C.C."/>
            <person name="Grimwood J."/>
            <person name="Schmutz J."/>
            <person name="Taga M."/>
            <person name="White G.J."/>
            <person name="Zhou S."/>
            <person name="Schwartz D.C."/>
            <person name="Freitag M."/>
            <person name="Ma L.J."/>
            <person name="Danchin E.G."/>
            <person name="Henrissat B."/>
            <person name="Coutinho P.M."/>
            <person name="Nelson D.R."/>
            <person name="Straney D."/>
            <person name="Napoli C.A."/>
            <person name="Barker B.M."/>
            <person name="Gribskov M."/>
            <person name="Rep M."/>
            <person name="Kroken S."/>
            <person name="Molnar I."/>
            <person name="Rensing C."/>
            <person name="Kennell J.C."/>
            <person name="Zamora J."/>
            <person name="Farman M.L."/>
            <person name="Selker E.U."/>
            <person name="Salamov A."/>
            <person name="Shapiro H."/>
            <person name="Pangilinan J."/>
            <person name="Lindquist E."/>
            <person name="Lamers C."/>
            <person name="Grigoriev I.V."/>
            <person name="Geiser D.M."/>
            <person name="Covert S.F."/>
            <person name="Temporini E."/>
            <person name="Vanetten H.D."/>
        </authorList>
    </citation>
    <scope>NUCLEOTIDE SEQUENCE [LARGE SCALE GENOMIC DNA]</scope>
    <source>
        <strain evidence="3">ATCC MYA-4622 / CBS 123669 / FGSC 9596 / NRRL 45880 / 77-13-4</strain>
    </source>
</reference>
<dbReference type="Proteomes" id="UP000005206">
    <property type="component" value="Chromosome 2"/>
</dbReference>
<gene>
    <name evidence="2" type="ORF">NECHADRAFT_77046</name>
</gene>
<evidence type="ECO:0000313" key="3">
    <source>
        <dbReference type="Proteomes" id="UP000005206"/>
    </source>
</evidence>
<sequence length="658" mass="74591">MVESNELCDYCAKVPLDKDALTETHVEKFNLGPWSRVFASPCPLCRLVKDACTEDYRTNPSRKGLPSEEAILVWSYHEALEHRAAFAIEEWPEQHICFAAPADGNSSGSDEGFDYLLPSVNSELDFFRVSRWISACTTTHGNDCALSEETFPTAFPGLRVLRLIDVRRGCLVEVQEYRPYIALSYVWGAVSNFRLTKSNLAPLLVPGTIGEVFSTLPKTICDAITLCIRLGVQYLWVDTLCLLQNDEDDLERGINVMDQIYERSWLTVVAACGSDANAGLPGVQIGSRPSVKLAVEVKPGVRLGLYTGLDQLLKNSVYNSRGWTFQEHVLSRRALYFVDNKVFFRCRSAEFSESCIDRTRVIKPWYDNSSLLTMAVHLDDPLDDYSSMLMYYTARVLADQNDVLRAMAGIIRRISDKTNLDFFQGLPTGALDCFVIFRCHGCILRRRKGFPSYSWCGWRGRIGINMPFKVNEWLIETWIVWYKRSKSGFTSLMWDPESIPADDESRIGYRPRAGFQSPVDLDFPTTCTAPTEMPQLPSSMPSYPVLQFWTLAVYLKLRNVNVFTGICRLEGESGVDCGEMSLDGFEETDFFSSQELFEIIILSPKYIGWSDPSEPRYNAMLVSRQEGLSERRGRGYIRQSMIKESFSPGPVWKEIVLA</sequence>
<feature type="domain" description="Heterokaryon incompatibility" evidence="1">
    <location>
        <begin position="180"/>
        <end position="327"/>
    </location>
</feature>
<dbReference type="OMA" id="WINICEI"/>
<organism evidence="2 3">
    <name type="scientific">Fusarium vanettenii (strain ATCC MYA-4622 / CBS 123669 / FGSC 9596 / NRRL 45880 / 77-13-4)</name>
    <name type="common">Fusarium solani subsp. pisi</name>
    <dbReference type="NCBI Taxonomy" id="660122"/>
    <lineage>
        <taxon>Eukaryota</taxon>
        <taxon>Fungi</taxon>
        <taxon>Dikarya</taxon>
        <taxon>Ascomycota</taxon>
        <taxon>Pezizomycotina</taxon>
        <taxon>Sordariomycetes</taxon>
        <taxon>Hypocreomycetidae</taxon>
        <taxon>Hypocreales</taxon>
        <taxon>Nectriaceae</taxon>
        <taxon>Fusarium</taxon>
        <taxon>Fusarium solani species complex</taxon>
        <taxon>Fusarium vanettenii</taxon>
    </lineage>
</organism>
<dbReference type="OrthoDB" id="2958217at2759"/>
<keyword evidence="3" id="KW-1185">Reference proteome</keyword>
<dbReference type="PANTHER" id="PTHR33112:SF12">
    <property type="entry name" value="HETEROKARYON INCOMPATIBILITY DOMAIN-CONTAINING PROTEIN"/>
    <property type="match status" value="1"/>
</dbReference>
<dbReference type="VEuPathDB" id="FungiDB:NECHADRAFT_77046"/>
<dbReference type="Pfam" id="PF06985">
    <property type="entry name" value="HET"/>
    <property type="match status" value="1"/>
</dbReference>
<dbReference type="InterPro" id="IPR010730">
    <property type="entry name" value="HET"/>
</dbReference>
<accession>C7ZCG7</accession>